<dbReference type="VEuPathDB" id="FungiDB:BDEG_21596"/>
<dbReference type="OrthoDB" id="10545251at2759"/>
<feature type="transmembrane region" description="Helical" evidence="1">
    <location>
        <begin position="188"/>
        <end position="209"/>
    </location>
</feature>
<sequence length="423" mass="48115">MRCSDHIARKTQCGEMYSIAELQVDPTDSTSLTRTWSPIPTGFKNAYLAWCNRRNSTSNSQINNPSRSRFIESDDTSLQNHHDDTSILDHTIDASYEDVLFTGSVTIHLMNEMVGSSELSLQDLIGLISTCVFICLWMFGVLKWFWKCLLNYDQLISAYIMCILLCNIVRIAAYLNMESTGASMDDTYAIALYIFELVEIFMSVSIQLLLSKGVSIVRSTLTFVERDTIAVLVIAFTCTFAFYGYHLPGSLSTSYLGRFGQQIVPTEPSSNETINVYESLPDTNAEQHSNRRFWISRNQISHQSDAMHITTSKLLWWQTSTLRTVSITDPIWNIKSIYMKKLEIVKTSRYFLLFWGILPAVTQILDIFQLEASPAPSMCVSFFGHLVIFAWFVGQLGPRPVSEVVRLVGITQRPYTKHKSILR</sequence>
<reference evidence="2 3" key="1">
    <citation type="submission" date="2006-10" db="EMBL/GenBank/DDBJ databases">
        <title>The Genome Sequence of Batrachochytrium dendrobatidis JEL423.</title>
        <authorList>
            <consortium name="The Broad Institute Genome Sequencing Platform"/>
            <person name="Birren B."/>
            <person name="Lander E."/>
            <person name="Galagan J."/>
            <person name="Cuomo C."/>
            <person name="Devon K."/>
            <person name="Jaffe D."/>
            <person name="Butler J."/>
            <person name="Alvarez P."/>
            <person name="Gnerre S."/>
            <person name="Grabherr M."/>
            <person name="Kleber M."/>
            <person name="Mauceli E."/>
            <person name="Brockman W."/>
            <person name="Young S."/>
            <person name="LaButti K."/>
            <person name="Sykes S."/>
            <person name="DeCaprio D."/>
            <person name="Crawford M."/>
            <person name="Koehrsen M."/>
            <person name="Engels R."/>
            <person name="Montgomery P."/>
            <person name="Pearson M."/>
            <person name="Howarth C."/>
            <person name="Larson L."/>
            <person name="White J."/>
            <person name="O'Leary S."/>
            <person name="Kodira C."/>
            <person name="Zeng Q."/>
            <person name="Yandava C."/>
            <person name="Alvarado L."/>
            <person name="Longcore J."/>
            <person name="James T."/>
        </authorList>
    </citation>
    <scope>NUCLEOTIDE SEQUENCE [LARGE SCALE GENOMIC DNA]</scope>
    <source>
        <strain evidence="2 3">JEL423</strain>
    </source>
</reference>
<dbReference type="Proteomes" id="UP000077115">
    <property type="component" value="Unassembled WGS sequence"/>
</dbReference>
<feature type="transmembrane region" description="Helical" evidence="1">
    <location>
        <begin position="350"/>
        <end position="369"/>
    </location>
</feature>
<name>A0A177WDE6_BATDL</name>
<feature type="transmembrane region" description="Helical" evidence="1">
    <location>
        <begin position="124"/>
        <end position="146"/>
    </location>
</feature>
<feature type="transmembrane region" description="Helical" evidence="1">
    <location>
        <begin position="375"/>
        <end position="393"/>
    </location>
</feature>
<accession>A0A177WDE6</accession>
<feature type="transmembrane region" description="Helical" evidence="1">
    <location>
        <begin position="158"/>
        <end position="176"/>
    </location>
</feature>
<evidence type="ECO:0000313" key="3">
    <source>
        <dbReference type="Proteomes" id="UP000077115"/>
    </source>
</evidence>
<reference evidence="2 3" key="2">
    <citation type="submission" date="2016-05" db="EMBL/GenBank/DDBJ databases">
        <title>Lineage-specific infection strategies underlie the spectrum of fungal disease in amphibians.</title>
        <authorList>
            <person name="Cuomo C.A."/>
            <person name="Farrer R.A."/>
            <person name="James T."/>
            <person name="Longcore J."/>
            <person name="Birren B."/>
        </authorList>
    </citation>
    <scope>NUCLEOTIDE SEQUENCE [LARGE SCALE GENOMIC DNA]</scope>
    <source>
        <strain evidence="2 3">JEL423</strain>
    </source>
</reference>
<keyword evidence="1" id="KW-0812">Transmembrane</keyword>
<evidence type="ECO:0000256" key="1">
    <source>
        <dbReference type="SAM" id="Phobius"/>
    </source>
</evidence>
<evidence type="ECO:0000313" key="2">
    <source>
        <dbReference type="EMBL" id="OAJ37590.1"/>
    </source>
</evidence>
<keyword evidence="1" id="KW-0472">Membrane</keyword>
<proteinExistence type="predicted"/>
<organism evidence="2 3">
    <name type="scientific">Batrachochytrium dendrobatidis (strain JEL423)</name>
    <dbReference type="NCBI Taxonomy" id="403673"/>
    <lineage>
        <taxon>Eukaryota</taxon>
        <taxon>Fungi</taxon>
        <taxon>Fungi incertae sedis</taxon>
        <taxon>Chytridiomycota</taxon>
        <taxon>Chytridiomycota incertae sedis</taxon>
        <taxon>Chytridiomycetes</taxon>
        <taxon>Rhizophydiales</taxon>
        <taxon>Rhizophydiales incertae sedis</taxon>
        <taxon>Batrachochytrium</taxon>
    </lineage>
</organism>
<protein>
    <submittedName>
        <fullName evidence="2">Uncharacterized protein</fullName>
    </submittedName>
</protein>
<keyword evidence="1" id="KW-1133">Transmembrane helix</keyword>
<feature type="transmembrane region" description="Helical" evidence="1">
    <location>
        <begin position="229"/>
        <end position="248"/>
    </location>
</feature>
<dbReference type="AlphaFoldDB" id="A0A177WDE6"/>
<gene>
    <name evidence="2" type="ORF">BDEG_21596</name>
</gene>
<dbReference type="EMBL" id="DS022300">
    <property type="protein sequence ID" value="OAJ37590.1"/>
    <property type="molecule type" value="Genomic_DNA"/>
</dbReference>